<reference evidence="3 4" key="1">
    <citation type="submission" date="2016-10" db="EMBL/GenBank/DDBJ databases">
        <authorList>
            <person name="de Groot N.N."/>
        </authorList>
    </citation>
    <scope>NUCLEOTIDE SEQUENCE [LARGE SCALE GENOMIC DNA]</scope>
    <source>
        <strain evidence="3 4">CGMCC 1.9109</strain>
    </source>
</reference>
<dbReference type="SUPFAM" id="SSF53850">
    <property type="entry name" value="Periplasmic binding protein-like II"/>
    <property type="match status" value="1"/>
</dbReference>
<feature type="domain" description="Solute-binding protein family 3/N-terminal" evidence="2">
    <location>
        <begin position="9"/>
        <end position="237"/>
    </location>
</feature>
<accession>A0A1G7E5T1</accession>
<dbReference type="PANTHER" id="PTHR35936:SF6">
    <property type="entry name" value="AMINO ACID ABC TRANSPORTER SUBSTRATE-BINDING PAAT FAMILY PROTEIN"/>
    <property type="match status" value="1"/>
</dbReference>
<dbReference type="STRING" id="637679.GCA_001550055_00078"/>
<dbReference type="AlphaFoldDB" id="A0A1G7E5T1"/>
<dbReference type="Proteomes" id="UP000183685">
    <property type="component" value="Unassembled WGS sequence"/>
</dbReference>
<keyword evidence="1" id="KW-0732">Signal</keyword>
<proteinExistence type="predicted"/>
<protein>
    <submittedName>
        <fullName evidence="3">ABC-type amino acid transport substrate-binding protein</fullName>
    </submittedName>
</protein>
<name>A0A1G7E5T1_9PROT</name>
<dbReference type="PANTHER" id="PTHR35936">
    <property type="entry name" value="MEMBRANE-BOUND LYTIC MUREIN TRANSGLYCOSYLASE F"/>
    <property type="match status" value="1"/>
</dbReference>
<dbReference type="EMBL" id="FNAK01000008">
    <property type="protein sequence ID" value="SDE59098.1"/>
    <property type="molecule type" value="Genomic_DNA"/>
</dbReference>
<organism evidence="3 4">
    <name type="scientific">Kordiimonas lacus</name>
    <dbReference type="NCBI Taxonomy" id="637679"/>
    <lineage>
        <taxon>Bacteria</taxon>
        <taxon>Pseudomonadati</taxon>
        <taxon>Pseudomonadota</taxon>
        <taxon>Alphaproteobacteria</taxon>
        <taxon>Kordiimonadales</taxon>
        <taxon>Kordiimonadaceae</taxon>
        <taxon>Kordiimonas</taxon>
    </lineage>
</organism>
<gene>
    <name evidence="3" type="ORF">SAMN04488071_3299</name>
</gene>
<dbReference type="SMART" id="SM00062">
    <property type="entry name" value="PBPb"/>
    <property type="match status" value="1"/>
</dbReference>
<evidence type="ECO:0000259" key="2">
    <source>
        <dbReference type="SMART" id="SM00062"/>
    </source>
</evidence>
<dbReference type="Pfam" id="PF00497">
    <property type="entry name" value="SBP_bac_3"/>
    <property type="match status" value="1"/>
</dbReference>
<evidence type="ECO:0000256" key="1">
    <source>
        <dbReference type="ARBA" id="ARBA00022729"/>
    </source>
</evidence>
<keyword evidence="4" id="KW-1185">Reference proteome</keyword>
<evidence type="ECO:0000313" key="3">
    <source>
        <dbReference type="EMBL" id="SDE59098.1"/>
    </source>
</evidence>
<dbReference type="InterPro" id="IPR001638">
    <property type="entry name" value="Solute-binding_3/MltF_N"/>
</dbReference>
<evidence type="ECO:0000313" key="4">
    <source>
        <dbReference type="Proteomes" id="UP000183685"/>
    </source>
</evidence>
<dbReference type="Gene3D" id="3.40.190.10">
    <property type="entry name" value="Periplasmic binding protein-like II"/>
    <property type="match status" value="2"/>
</dbReference>
<sequence length="244" mass="26724">MPEPPQCSHITASGHPDYPPFSWRNGEEIVGTSADLIRDAADRLGIPITIKYSGHWKRVITRLQKNELDLVVALYKDDLRGQKLAYGPAIVTDPVGLFVSGSSPSMGSDWSILAGKRGAIVHGEVFGAALDKNIQTLPRLRRADDISALLRLVELARVDFIIHGEYPVLAALHKQHSQTTLRKVATIGKEPSYFAMAPASPCKYLIEPLAAEIEKIKADAPLQQKIHADFERWTGMPSTSLGSP</sequence>